<gene>
    <name evidence="6" type="ORF">DH2020_007948</name>
</gene>
<accession>A0ABR0TZZ6</accession>
<feature type="region of interest" description="Disordered" evidence="4">
    <location>
        <begin position="200"/>
        <end position="307"/>
    </location>
</feature>
<proteinExistence type="inferred from homology"/>
<dbReference type="PANTHER" id="PTHR24056:SF221">
    <property type="entry name" value="OS02G0304500 PROTEIN"/>
    <property type="match status" value="1"/>
</dbReference>
<dbReference type="InterPro" id="IPR008271">
    <property type="entry name" value="Ser/Thr_kinase_AS"/>
</dbReference>
<feature type="compositionally biased region" description="Low complexity" evidence="4">
    <location>
        <begin position="250"/>
        <end position="259"/>
    </location>
</feature>
<evidence type="ECO:0000313" key="6">
    <source>
        <dbReference type="EMBL" id="KAK6115679.1"/>
    </source>
</evidence>
<dbReference type="EMBL" id="JABTTQ020003506">
    <property type="protein sequence ID" value="KAK6115679.1"/>
    <property type="molecule type" value="Genomic_DNA"/>
</dbReference>
<keyword evidence="2" id="KW-0547">Nucleotide-binding</keyword>
<dbReference type="Proteomes" id="UP001318860">
    <property type="component" value="Unassembled WGS sequence"/>
</dbReference>
<feature type="compositionally biased region" description="Basic and acidic residues" evidence="4">
    <location>
        <begin position="276"/>
        <end position="285"/>
    </location>
</feature>
<dbReference type="InterPro" id="IPR050108">
    <property type="entry name" value="CDK"/>
</dbReference>
<dbReference type="Pfam" id="PF00069">
    <property type="entry name" value="Pkinase"/>
    <property type="match status" value="1"/>
</dbReference>
<evidence type="ECO:0000256" key="4">
    <source>
        <dbReference type="SAM" id="MobiDB-lite"/>
    </source>
</evidence>
<dbReference type="InterPro" id="IPR000719">
    <property type="entry name" value="Prot_kinase_dom"/>
</dbReference>
<name>A0ABR0TZZ6_REHGL</name>
<dbReference type="SUPFAM" id="SSF56112">
    <property type="entry name" value="Protein kinase-like (PK-like)"/>
    <property type="match status" value="1"/>
</dbReference>
<evidence type="ECO:0000256" key="3">
    <source>
        <dbReference type="ARBA" id="ARBA00022840"/>
    </source>
</evidence>
<keyword evidence="7" id="KW-1185">Reference proteome</keyword>
<feature type="domain" description="Protein kinase" evidence="5">
    <location>
        <begin position="1"/>
        <end position="180"/>
    </location>
</feature>
<feature type="compositionally biased region" description="Basic residues" evidence="4">
    <location>
        <begin position="208"/>
        <end position="221"/>
    </location>
</feature>
<organism evidence="6 7">
    <name type="scientific">Rehmannia glutinosa</name>
    <name type="common">Chinese foxglove</name>
    <dbReference type="NCBI Taxonomy" id="99300"/>
    <lineage>
        <taxon>Eukaryota</taxon>
        <taxon>Viridiplantae</taxon>
        <taxon>Streptophyta</taxon>
        <taxon>Embryophyta</taxon>
        <taxon>Tracheophyta</taxon>
        <taxon>Spermatophyta</taxon>
        <taxon>Magnoliopsida</taxon>
        <taxon>eudicotyledons</taxon>
        <taxon>Gunneridae</taxon>
        <taxon>Pentapetalae</taxon>
        <taxon>asterids</taxon>
        <taxon>lamiids</taxon>
        <taxon>Lamiales</taxon>
        <taxon>Orobanchaceae</taxon>
        <taxon>Rehmannieae</taxon>
        <taxon>Rehmannia</taxon>
    </lineage>
</organism>
<keyword evidence="3" id="KW-0067">ATP-binding</keyword>
<reference evidence="6 7" key="1">
    <citation type="journal article" date="2021" name="Comput. Struct. Biotechnol. J.">
        <title>De novo genome assembly of the potent medicinal plant Rehmannia glutinosa using nanopore technology.</title>
        <authorList>
            <person name="Ma L."/>
            <person name="Dong C."/>
            <person name="Song C."/>
            <person name="Wang X."/>
            <person name="Zheng X."/>
            <person name="Niu Y."/>
            <person name="Chen S."/>
            <person name="Feng W."/>
        </authorList>
    </citation>
    <scope>NUCLEOTIDE SEQUENCE [LARGE SCALE GENOMIC DNA]</scope>
    <source>
        <strain evidence="6">DH-2019</strain>
    </source>
</reference>
<comment type="similarity">
    <text evidence="1">Belongs to the protein kinase superfamily. CMGC Ser/Thr protein kinase family. CDC2/CDKX subfamily.</text>
</comment>
<protein>
    <recommendedName>
        <fullName evidence="5">Protein kinase domain-containing protein</fullName>
    </recommendedName>
</protein>
<evidence type="ECO:0000256" key="1">
    <source>
        <dbReference type="ARBA" id="ARBA00006485"/>
    </source>
</evidence>
<evidence type="ECO:0000313" key="7">
    <source>
        <dbReference type="Proteomes" id="UP001318860"/>
    </source>
</evidence>
<dbReference type="InterPro" id="IPR011009">
    <property type="entry name" value="Kinase-like_dom_sf"/>
</dbReference>
<dbReference type="PANTHER" id="PTHR24056">
    <property type="entry name" value="CELL DIVISION PROTEIN KINASE"/>
    <property type="match status" value="1"/>
</dbReference>
<dbReference type="SMART" id="SM00220">
    <property type="entry name" value="S_TKc"/>
    <property type="match status" value="1"/>
</dbReference>
<feature type="compositionally biased region" description="Basic and acidic residues" evidence="4">
    <location>
        <begin position="222"/>
        <end position="240"/>
    </location>
</feature>
<evidence type="ECO:0000259" key="5">
    <source>
        <dbReference type="PROSITE" id="PS50011"/>
    </source>
</evidence>
<comment type="caution">
    <text evidence="6">The sequence shown here is derived from an EMBL/GenBank/DDBJ whole genome shotgun (WGS) entry which is preliminary data.</text>
</comment>
<dbReference type="PROSITE" id="PS50011">
    <property type="entry name" value="PROTEIN_KINASE_DOM"/>
    <property type="match status" value="1"/>
</dbReference>
<sequence length="337" mass="37484">MLYATTAFGPPALPRSGILHRDIKGSNLLIDKNGMLKIADFGLANFFDPKKRRRLTSRVVTLWYRAPELLLGCTDYGVGIDLWSGGCLMAEMLAGRPIMPGRTEVEQVHRIFKLCGTPSDEYYKRFKLSTALKPPQTYKSSIRETFRNFPSNSLDLLNTLLSLDPGHRGSATSALQNKFFHTAPLACDISGLPRIHTEDDDHALINDRRKHRTSKVKRRSQSQREQRSKGSKEEVPKNADRSVFGLETGSSSTSTSSTSAKPPPTGNEDGLFSSRTESHSSHDGTKNINNRPPVGPTSKEGSIKYNMNFDGTNRLDLVQRSASTREFPIKFGKQEPT</sequence>
<evidence type="ECO:0000256" key="2">
    <source>
        <dbReference type="ARBA" id="ARBA00022741"/>
    </source>
</evidence>
<dbReference type="PROSITE" id="PS00108">
    <property type="entry name" value="PROTEIN_KINASE_ST"/>
    <property type="match status" value="1"/>
</dbReference>
<dbReference type="Gene3D" id="1.10.510.10">
    <property type="entry name" value="Transferase(Phosphotransferase) domain 1"/>
    <property type="match status" value="1"/>
</dbReference>